<evidence type="ECO:0000256" key="4">
    <source>
        <dbReference type="ARBA" id="ARBA00022807"/>
    </source>
</evidence>
<feature type="compositionally biased region" description="Low complexity" evidence="5">
    <location>
        <begin position="1782"/>
        <end position="1791"/>
    </location>
</feature>
<evidence type="ECO:0000313" key="7">
    <source>
        <dbReference type="Proteomes" id="UP001152795"/>
    </source>
</evidence>
<keyword evidence="2" id="KW-0645">Protease</keyword>
<feature type="region of interest" description="Disordered" evidence="5">
    <location>
        <begin position="1759"/>
        <end position="1791"/>
    </location>
</feature>
<dbReference type="Gene3D" id="3.30.40.10">
    <property type="entry name" value="Zinc/RING finger domain, C3HC4 (zinc finger)"/>
    <property type="match status" value="1"/>
</dbReference>
<reference evidence="6" key="1">
    <citation type="submission" date="2020-04" db="EMBL/GenBank/DDBJ databases">
        <authorList>
            <person name="Alioto T."/>
            <person name="Alioto T."/>
            <person name="Gomez Garrido J."/>
        </authorList>
    </citation>
    <scope>NUCLEOTIDE SEQUENCE</scope>
    <source>
        <strain evidence="6">A484AB</strain>
    </source>
</reference>
<dbReference type="GO" id="GO:0016929">
    <property type="term" value="F:deSUMOylase activity"/>
    <property type="evidence" value="ECO:0007669"/>
    <property type="project" value="TreeGrafter"/>
</dbReference>
<organism evidence="6 7">
    <name type="scientific">Paramuricea clavata</name>
    <name type="common">Red gorgonian</name>
    <name type="synonym">Violescent sea-whip</name>
    <dbReference type="NCBI Taxonomy" id="317549"/>
    <lineage>
        <taxon>Eukaryota</taxon>
        <taxon>Metazoa</taxon>
        <taxon>Cnidaria</taxon>
        <taxon>Anthozoa</taxon>
        <taxon>Octocorallia</taxon>
        <taxon>Malacalcyonacea</taxon>
        <taxon>Plexauridae</taxon>
        <taxon>Paramuricea</taxon>
    </lineage>
</organism>
<dbReference type="GO" id="GO:0004843">
    <property type="term" value="F:cysteine-type deubiquitinase activity"/>
    <property type="evidence" value="ECO:0007669"/>
    <property type="project" value="InterPro"/>
</dbReference>
<comment type="similarity">
    <text evidence="1">Belongs to the peptidase C48 family.</text>
</comment>
<protein>
    <submittedName>
        <fullName evidence="6">KDa in NOF-FB transposable element</fullName>
    </submittedName>
</protein>
<dbReference type="PROSITE" id="PS50600">
    <property type="entry name" value="ULP_PROTEASE"/>
    <property type="match status" value="1"/>
</dbReference>
<dbReference type="GO" id="GO:0016579">
    <property type="term" value="P:protein deubiquitination"/>
    <property type="evidence" value="ECO:0007669"/>
    <property type="project" value="InterPro"/>
</dbReference>
<name>A0A7D9DYZ8_PARCT</name>
<evidence type="ECO:0000256" key="3">
    <source>
        <dbReference type="ARBA" id="ARBA00022801"/>
    </source>
</evidence>
<comment type="caution">
    <text evidence="6">The sequence shown here is derived from an EMBL/GenBank/DDBJ whole genome shotgun (WGS) entry which is preliminary data.</text>
</comment>
<dbReference type="Proteomes" id="UP001152795">
    <property type="component" value="Unassembled WGS sequence"/>
</dbReference>
<proteinExistence type="inferred from homology"/>
<dbReference type="GO" id="GO:0006508">
    <property type="term" value="P:proteolysis"/>
    <property type="evidence" value="ECO:0007669"/>
    <property type="project" value="UniProtKB-KW"/>
</dbReference>
<evidence type="ECO:0000256" key="5">
    <source>
        <dbReference type="SAM" id="MobiDB-lite"/>
    </source>
</evidence>
<dbReference type="InterPro" id="IPR001394">
    <property type="entry name" value="Peptidase_C19_UCH"/>
</dbReference>
<feature type="compositionally biased region" description="Basic and acidic residues" evidence="5">
    <location>
        <begin position="1360"/>
        <end position="1377"/>
    </location>
</feature>
<gene>
    <name evidence="6" type="ORF">PACLA_8A022426</name>
</gene>
<dbReference type="Pfam" id="PF02902">
    <property type="entry name" value="Peptidase_C48"/>
    <property type="match status" value="1"/>
</dbReference>
<keyword evidence="7" id="KW-1185">Reference proteome</keyword>
<keyword evidence="4" id="KW-0788">Thiol protease</keyword>
<feature type="region of interest" description="Disordered" evidence="5">
    <location>
        <begin position="294"/>
        <end position="326"/>
    </location>
</feature>
<dbReference type="InterPro" id="IPR011011">
    <property type="entry name" value="Znf_FYVE_PHD"/>
</dbReference>
<evidence type="ECO:0000256" key="2">
    <source>
        <dbReference type="ARBA" id="ARBA00022670"/>
    </source>
</evidence>
<dbReference type="PANTHER" id="PTHR12606">
    <property type="entry name" value="SENTRIN/SUMO-SPECIFIC PROTEASE"/>
    <property type="match status" value="1"/>
</dbReference>
<dbReference type="GO" id="GO:0016926">
    <property type="term" value="P:protein desumoylation"/>
    <property type="evidence" value="ECO:0007669"/>
    <property type="project" value="TreeGrafter"/>
</dbReference>
<accession>A0A7D9DYZ8</accession>
<dbReference type="InterPro" id="IPR013083">
    <property type="entry name" value="Znf_RING/FYVE/PHD"/>
</dbReference>
<dbReference type="SUPFAM" id="SSF54001">
    <property type="entry name" value="Cysteine proteinases"/>
    <property type="match status" value="2"/>
</dbReference>
<dbReference type="InterPro" id="IPR028889">
    <property type="entry name" value="USP"/>
</dbReference>
<feature type="compositionally biased region" description="Polar residues" evidence="5">
    <location>
        <begin position="1291"/>
        <end position="1304"/>
    </location>
</feature>
<keyword evidence="3" id="KW-0378">Hydrolase</keyword>
<evidence type="ECO:0000313" key="6">
    <source>
        <dbReference type="EMBL" id="CAB3996893.1"/>
    </source>
</evidence>
<feature type="region of interest" description="Disordered" evidence="5">
    <location>
        <begin position="1208"/>
        <end position="1402"/>
    </location>
</feature>
<dbReference type="Gene3D" id="3.90.70.10">
    <property type="entry name" value="Cysteine proteinases"/>
    <property type="match status" value="1"/>
</dbReference>
<dbReference type="InterPro" id="IPR003653">
    <property type="entry name" value="Peptidase_C48_C"/>
</dbReference>
<dbReference type="PROSITE" id="PS50235">
    <property type="entry name" value="USP_3"/>
    <property type="match status" value="1"/>
</dbReference>
<dbReference type="EMBL" id="CACRXK020002971">
    <property type="protein sequence ID" value="CAB3996893.1"/>
    <property type="molecule type" value="Genomic_DNA"/>
</dbReference>
<feature type="compositionally biased region" description="Basic and acidic residues" evidence="5">
    <location>
        <begin position="1759"/>
        <end position="1781"/>
    </location>
</feature>
<feature type="compositionally biased region" description="Polar residues" evidence="5">
    <location>
        <begin position="725"/>
        <end position="735"/>
    </location>
</feature>
<feature type="region of interest" description="Disordered" evidence="5">
    <location>
        <begin position="724"/>
        <end position="749"/>
    </location>
</feature>
<dbReference type="InterPro" id="IPR038765">
    <property type="entry name" value="Papain-like_cys_pep_sf"/>
</dbReference>
<feature type="compositionally biased region" description="Basic and acidic residues" evidence="5">
    <location>
        <begin position="294"/>
        <end position="310"/>
    </location>
</feature>
<sequence length="2075" mass="239980">MEYSEVYQKVKRRYDFKTKLPEIVSALNECEGDITDCWHNENSLWGNVLRKCGYPNTDKARKALYMMWRKNWGCIREKYQERFESAKKLDANNKGDNLQILVPTCNSFSVLEDELVTEENKKIQVESTEKKKKSMLWTNNFIGSSIPTTDSSFVSSVVEKEKVKRFVDNQNEEADEEPAPLNLQDFPKLCGKKESKKHLSSHDDIFDVLVSDNSRCCNYNPDSHSHDKATTYSLNPRIDSAEFENELEEPIHSGTTQVNADEISERKNPILRMVNNELADDGCRRKGVDINCHKKEDDEEEKSTSTKPRENVVGQPKTPVCDRTSKRTRRIPKVYTPHSSEGNVYCFCQREDVGWYIVCSYQFAGCLLYYHSKCVGLEHLKSKRDGEAYSNCEDGDSYICPLCNEKRRTDENVAKNDVNGMDIISKTKSKSSGGKVSTFHECVAESPTENATKEGQEILDDQKLYTEQPDSSDIDWLSDFELHHDSDVLLADIFDEDRSPGEDESACSATEDVGEDDRNLVNMDKTVNDKAPKSCTEQPTVEKLPVPHDTLIRMIDCPNLPSNKYFTSSMPAEATFTLSEDEWNRLKPTSENPDKLQAAWTNIIATRMASSNDFCAFKFQKHFVQKLNSRKRNYGHVFKAYGKCMFNDCSCKCIVYMKKDNVETRTVTVVYSGYIKHAAGERQSRYIKGDERDEIRKLFNKGPDKPSVVYQEKKSYLSSDAMASGNRTGCGNQPETMRKISSEGKQMSQMDKDLGNSLEMIRLELIKKESSRKIPPSAAHDGFVHTIGIYPLVVHMWNENQVRLWHGRCKNDISYLDATGTLVANHGGKRVLYYALVIRHPVEGEPSLPVAEMVTSDQSAGNIRAFIERFRRDESRLYNGHMSMPRQVNTDYSRAILLAVLKEFNNETMVNFLARAFRIINRRELKTDLMLTMPHVGCSHFMHIVHRKIKQLSRVERTILNEKNDHSEDLVKDVWYRFNMYSMSLLVNARTLYEFDTVLEDVAICLSSETQTDMLQAAYRRVDGRIKNMDKVGVNKLITDFPKEKVDANALEELEDSFAAKSSFCNPFVKYFEKKLQDIEERVAQDSMLADNHEKTNRSHCPPFLEFIIKYIAEMPLWSGVLLGKLERYQTKLSQNKIHGDETLFLSFSSANSKSEGYIESTMRNLKQEDFPGRKRLRADVFVHENYDRIRRRERNYADRLHIHLLPQKKRKYQKKTKNDESDNVNSSATSEEKSFHEAEENWGKRDPETPKFNPKIGQYQQSPTIPLSETPDLKKTKNKARSQKDKGTKGQLSNANSANQIDENTWKKNRGVKRKLNNAKSGLPSKQRKNDDLLTTGHGKDTDEEKDEKCKRQRKRQQRSVDLDKPSNKENNDRYNRKGNRKNCSSMKRIRKQRMKKKEREDKIKELTEWMWEDQDNNLSTDENTRKGENVSKSSYSSKRRKCINLTNGVNDESGKKYEKFTGLVNKKNDCWLNCLLQCFNALPLRRNLLDGMKDVCVSNVTAAITKVMNDMDCNKHSSIYPGELHCVMQNRYNIVANEQRDIHESFTTICSDGEETGMNDVVASHFHIGSQFRTTCRECGSFKDGTPETHTSLIVHVLNGIDDLEKAIETNMKEDITVRCIKCNKDTTHMQVRNFVFLPETLALCFTRFEVNNGITRKNSAKVQLPIELKQLGNMSCHYEFRSLALHHGTQIENGHYNALVVADYEVFLLDDEVISEVTDDWFYRAQRTVYLAFYTNKGPSYSLTTHLENEFYPMKTENENNKQKASHTEDRCRERDNSNVRNNSSDPRFTTVDERINQVYDASQRHKIICSHKSYCFDEDLKGEDFKTLEYPVENTSYSLEDPGWLNDKIVDAYILLLVEAASKKGIRVQALNCFFYTRLKKFAIYLADEEKLLRMILERNAFTNFEECDYILIPINRNNHSHWTTMVLDIWNSSIYYYDPIGKGIQNDTAISLIRFFFDAFYKWRKTCEVRINSKLIIKDFDVIWENSFDCQKDSSSCGVFVLMYISHKLGLLTYDPASEMISKIRNSMALELLIGKHSAKRCQKYKETSINMFVCYFIQTRDWKRSDIIL</sequence>
<feature type="compositionally biased region" description="Basic residues" evidence="5">
    <location>
        <begin position="1308"/>
        <end position="1318"/>
    </location>
</feature>
<feature type="compositionally biased region" description="Basic residues" evidence="5">
    <location>
        <begin position="1389"/>
        <end position="1398"/>
    </location>
</feature>
<dbReference type="PANTHER" id="PTHR12606:SF1">
    <property type="entry name" value="UBIQUITIN-LIKE-SPECIFIC PROTEASE 1A"/>
    <property type="match status" value="1"/>
</dbReference>
<dbReference type="SUPFAM" id="SSF57903">
    <property type="entry name" value="FYVE/PHD zinc finger"/>
    <property type="match status" value="1"/>
</dbReference>
<feature type="compositionally biased region" description="Basic and acidic residues" evidence="5">
    <location>
        <begin position="1231"/>
        <end position="1250"/>
    </location>
</feature>
<feature type="compositionally biased region" description="Polar residues" evidence="5">
    <location>
        <begin position="1259"/>
        <end position="1268"/>
    </location>
</feature>
<dbReference type="Pfam" id="PF00443">
    <property type="entry name" value="UCH"/>
    <property type="match status" value="1"/>
</dbReference>
<dbReference type="OrthoDB" id="5983789at2759"/>
<evidence type="ECO:0000256" key="1">
    <source>
        <dbReference type="ARBA" id="ARBA00005234"/>
    </source>
</evidence>
<feature type="compositionally biased region" description="Basic and acidic residues" evidence="5">
    <location>
        <begin position="1329"/>
        <end position="1351"/>
    </location>
</feature>
<dbReference type="GO" id="GO:0005634">
    <property type="term" value="C:nucleus"/>
    <property type="evidence" value="ECO:0007669"/>
    <property type="project" value="TreeGrafter"/>
</dbReference>
<dbReference type="Gene3D" id="3.40.395.10">
    <property type="entry name" value="Adenoviral Proteinase, Chain A"/>
    <property type="match status" value="1"/>
</dbReference>